<accession>M1LWJ7</accession>
<keyword evidence="3" id="KW-1185">Reference proteome</keyword>
<name>M1LWJ7_9CLOT</name>
<dbReference type="AlphaFoldDB" id="M1LWJ7"/>
<keyword evidence="1" id="KW-0472">Membrane</keyword>
<dbReference type="Proteomes" id="UP000011728">
    <property type="component" value="Chromosome"/>
</dbReference>
<dbReference type="KEGG" id="csr:Cspa_c38100"/>
<evidence type="ECO:0000256" key="1">
    <source>
        <dbReference type="SAM" id="Phobius"/>
    </source>
</evidence>
<keyword evidence="1" id="KW-0812">Transmembrane</keyword>
<evidence type="ECO:0000313" key="2">
    <source>
        <dbReference type="EMBL" id="AGF57570.1"/>
    </source>
</evidence>
<feature type="transmembrane region" description="Helical" evidence="1">
    <location>
        <begin position="6"/>
        <end position="34"/>
    </location>
</feature>
<dbReference type="RefSeq" id="WP_015393883.1">
    <property type="nucleotide sequence ID" value="NC_020291.1"/>
</dbReference>
<gene>
    <name evidence="2" type="ORF">Cspa_c38100</name>
</gene>
<keyword evidence="1" id="KW-1133">Transmembrane helix</keyword>
<dbReference type="EMBL" id="CP004121">
    <property type="protein sequence ID" value="AGF57570.1"/>
    <property type="molecule type" value="Genomic_DNA"/>
</dbReference>
<dbReference type="STRING" id="36745.CLSAP_35830"/>
<dbReference type="HOGENOM" id="CLU_2842106_0_0_9"/>
<reference evidence="2 3" key="1">
    <citation type="submission" date="2013-02" db="EMBL/GenBank/DDBJ databases">
        <title>Genome sequence of Clostridium saccharoperbutylacetonicum N1-4(HMT).</title>
        <authorList>
            <person name="Poehlein A."/>
            <person name="Daniel R."/>
        </authorList>
    </citation>
    <scope>NUCLEOTIDE SEQUENCE [LARGE SCALE GENOMIC DNA]</scope>
    <source>
        <strain evidence="3">N1-4(HMT)</strain>
    </source>
</reference>
<sequence>MYLVLIAYIILWAAIIKIYGFDTLFFIGGILILISTIIGIIRTKKEEDIYDIYNKKHIRWKKKRK</sequence>
<protein>
    <submittedName>
        <fullName evidence="2">Uncharacterized protein</fullName>
    </submittedName>
</protein>
<dbReference type="PATRIC" id="fig|931276.5.peg.3841"/>
<proteinExistence type="predicted"/>
<organism evidence="2 3">
    <name type="scientific">Clostridium saccharoperbutylacetonicum N1-4(HMT)</name>
    <dbReference type="NCBI Taxonomy" id="931276"/>
    <lineage>
        <taxon>Bacteria</taxon>
        <taxon>Bacillati</taxon>
        <taxon>Bacillota</taxon>
        <taxon>Clostridia</taxon>
        <taxon>Eubacteriales</taxon>
        <taxon>Clostridiaceae</taxon>
        <taxon>Clostridium</taxon>
    </lineage>
</organism>
<evidence type="ECO:0000313" key="3">
    <source>
        <dbReference type="Proteomes" id="UP000011728"/>
    </source>
</evidence>